<dbReference type="RefSeq" id="WP_354015461.1">
    <property type="nucleotide sequence ID" value="NZ_JBEPMU010000006.1"/>
</dbReference>
<organism evidence="1 2">
    <name type="scientific">Dyella japonica</name>
    <dbReference type="NCBI Taxonomy" id="231455"/>
    <lineage>
        <taxon>Bacteria</taxon>
        <taxon>Pseudomonadati</taxon>
        <taxon>Pseudomonadota</taxon>
        <taxon>Gammaproteobacteria</taxon>
        <taxon>Lysobacterales</taxon>
        <taxon>Rhodanobacteraceae</taxon>
        <taxon>Dyella</taxon>
    </lineage>
</organism>
<keyword evidence="2" id="KW-1185">Reference proteome</keyword>
<evidence type="ECO:0008006" key="3">
    <source>
        <dbReference type="Google" id="ProtNLM"/>
    </source>
</evidence>
<sequence>MPRLNVTHLLFSREFVDRTLVCRRNAQTVSNGGMATNTPTDTPFSGVVTNDQGDILKRFPEGSYVTGSIMVHSRFPLTAGSDGIDADLVQWKGDWYTVFNISDWTTYGAGFTAALCTPVKLSGG</sequence>
<evidence type="ECO:0000313" key="1">
    <source>
        <dbReference type="EMBL" id="MET3654087.1"/>
    </source>
</evidence>
<comment type="caution">
    <text evidence="1">The sequence shown here is derived from an EMBL/GenBank/DDBJ whole genome shotgun (WGS) entry which is preliminary data.</text>
</comment>
<name>A0ABV2JZ23_9GAMM</name>
<proteinExistence type="predicted"/>
<evidence type="ECO:0000313" key="2">
    <source>
        <dbReference type="Proteomes" id="UP001549184"/>
    </source>
</evidence>
<gene>
    <name evidence="1" type="ORF">ABIC75_003825</name>
</gene>
<dbReference type="EMBL" id="JBEPMU010000006">
    <property type="protein sequence ID" value="MET3654087.1"/>
    <property type="molecule type" value="Genomic_DNA"/>
</dbReference>
<accession>A0ABV2JZ23</accession>
<reference evidence="1 2" key="1">
    <citation type="submission" date="2024-06" db="EMBL/GenBank/DDBJ databases">
        <title>Sorghum-associated microbial communities from plants grown in Nebraska, USA.</title>
        <authorList>
            <person name="Schachtman D."/>
        </authorList>
    </citation>
    <scope>NUCLEOTIDE SEQUENCE [LARGE SCALE GENOMIC DNA]</scope>
    <source>
        <strain evidence="1 2">1073</strain>
    </source>
</reference>
<dbReference type="Proteomes" id="UP001549184">
    <property type="component" value="Unassembled WGS sequence"/>
</dbReference>
<protein>
    <recommendedName>
        <fullName evidence="3">Bacteriophage protein</fullName>
    </recommendedName>
</protein>